<evidence type="ECO:0000259" key="4">
    <source>
        <dbReference type="Pfam" id="PF01557"/>
    </source>
</evidence>
<dbReference type="InterPro" id="IPR036663">
    <property type="entry name" value="Fumarylacetoacetase_C_sf"/>
</dbReference>
<dbReference type="FunFam" id="3.90.850.10:FF:000002">
    <property type="entry name" value="2-hydroxyhepta-2,4-diene-1,7-dioate isomerase"/>
    <property type="match status" value="1"/>
</dbReference>
<reference evidence="5 6" key="1">
    <citation type="submission" date="2017-10" db="EMBL/GenBank/DDBJ databases">
        <title>The draft genome sequence of Lewinella marina KCTC 32374.</title>
        <authorList>
            <person name="Wang K."/>
        </authorList>
    </citation>
    <scope>NUCLEOTIDE SEQUENCE [LARGE SCALE GENOMIC DNA]</scope>
    <source>
        <strain evidence="5 6">MKG-38</strain>
    </source>
</reference>
<keyword evidence="6" id="KW-1185">Reference proteome</keyword>
<evidence type="ECO:0000256" key="2">
    <source>
        <dbReference type="ARBA" id="ARBA00022723"/>
    </source>
</evidence>
<dbReference type="InterPro" id="IPR011234">
    <property type="entry name" value="Fumarylacetoacetase-like_C"/>
</dbReference>
<evidence type="ECO:0000256" key="3">
    <source>
        <dbReference type="SAM" id="MobiDB-lite"/>
    </source>
</evidence>
<comment type="caution">
    <text evidence="5">The sequence shown here is derived from an EMBL/GenBank/DDBJ whole genome shotgun (WGS) entry which is preliminary data.</text>
</comment>
<dbReference type="GO" id="GO:0046872">
    <property type="term" value="F:metal ion binding"/>
    <property type="evidence" value="ECO:0007669"/>
    <property type="project" value="UniProtKB-KW"/>
</dbReference>
<dbReference type="AlphaFoldDB" id="A0A2G0CCB5"/>
<comment type="similarity">
    <text evidence="1">Belongs to the FAH family.</text>
</comment>
<evidence type="ECO:0000313" key="6">
    <source>
        <dbReference type="Proteomes" id="UP000226437"/>
    </source>
</evidence>
<feature type="region of interest" description="Disordered" evidence="3">
    <location>
        <begin position="1"/>
        <end position="20"/>
    </location>
</feature>
<protein>
    <submittedName>
        <fullName evidence="5">Ureidoglycolate lyase</fullName>
    </submittedName>
</protein>
<feature type="domain" description="Fumarylacetoacetase-like C-terminal" evidence="4">
    <location>
        <begin position="76"/>
        <end position="281"/>
    </location>
</feature>
<proteinExistence type="inferred from homology"/>
<dbReference type="Pfam" id="PF01557">
    <property type="entry name" value="FAA_hydrolase"/>
    <property type="match status" value="1"/>
</dbReference>
<dbReference type="GO" id="GO:0016829">
    <property type="term" value="F:lyase activity"/>
    <property type="evidence" value="ECO:0007669"/>
    <property type="project" value="UniProtKB-KW"/>
</dbReference>
<evidence type="ECO:0000256" key="1">
    <source>
        <dbReference type="ARBA" id="ARBA00010211"/>
    </source>
</evidence>
<keyword evidence="2" id="KW-0479">Metal-binding</keyword>
<dbReference type="GO" id="GO:0016853">
    <property type="term" value="F:isomerase activity"/>
    <property type="evidence" value="ECO:0007669"/>
    <property type="project" value="UniProtKB-ARBA"/>
</dbReference>
<evidence type="ECO:0000313" key="5">
    <source>
        <dbReference type="EMBL" id="PHK97616.1"/>
    </source>
</evidence>
<organism evidence="5 6">
    <name type="scientific">Neolewinella marina</name>
    <dbReference type="NCBI Taxonomy" id="438751"/>
    <lineage>
        <taxon>Bacteria</taxon>
        <taxon>Pseudomonadati</taxon>
        <taxon>Bacteroidota</taxon>
        <taxon>Saprospiria</taxon>
        <taxon>Saprospirales</taxon>
        <taxon>Lewinellaceae</taxon>
        <taxon>Neolewinella</taxon>
    </lineage>
</organism>
<name>A0A2G0CCB5_9BACT</name>
<sequence>MKLIRFHSTDGRPRPGVQRADGTRLDVSAFGGDYDESFFGSDGPGRLGRWLVDHAGECPVVPANARLLPPCARPSKIVCVGMNYAAHAAETGAKPPSEPVIFMKATTAITGPNDPIVLPRDSTKTDWEVELAVVIGKRASYVTKAEALDHVAGYLLHNDVSERAFQIERGGQWVKGKSADTFAPLGPWIATPDEITDPHNLRLWLKLNGETMQDSTTADFIFDIPTCISYISRFMTLLPGDVISTGTPSGVGLGMKPNRYLQAGDVVELGIDGLGVSRQQVKAYQPQG</sequence>
<dbReference type="RefSeq" id="WP_099107270.1">
    <property type="nucleotide sequence ID" value="NZ_JAATJF010000005.1"/>
</dbReference>
<dbReference type="PANTHER" id="PTHR42796">
    <property type="entry name" value="FUMARYLACETOACETATE HYDROLASE DOMAIN-CONTAINING PROTEIN 2A-RELATED"/>
    <property type="match status" value="1"/>
</dbReference>
<dbReference type="OrthoDB" id="9805307at2"/>
<dbReference type="PANTHER" id="PTHR42796:SF4">
    <property type="entry name" value="FUMARYLACETOACETATE HYDROLASE DOMAIN-CONTAINING PROTEIN 2A"/>
    <property type="match status" value="1"/>
</dbReference>
<dbReference type="GO" id="GO:0019752">
    <property type="term" value="P:carboxylic acid metabolic process"/>
    <property type="evidence" value="ECO:0007669"/>
    <property type="project" value="UniProtKB-ARBA"/>
</dbReference>
<dbReference type="InterPro" id="IPR051121">
    <property type="entry name" value="FAH"/>
</dbReference>
<dbReference type="EMBL" id="PDLO01000007">
    <property type="protein sequence ID" value="PHK97616.1"/>
    <property type="molecule type" value="Genomic_DNA"/>
</dbReference>
<keyword evidence="5" id="KW-0456">Lyase</keyword>
<dbReference type="Gene3D" id="3.90.850.10">
    <property type="entry name" value="Fumarylacetoacetase-like, C-terminal domain"/>
    <property type="match status" value="1"/>
</dbReference>
<dbReference type="Proteomes" id="UP000226437">
    <property type="component" value="Unassembled WGS sequence"/>
</dbReference>
<accession>A0A2G0CCB5</accession>
<dbReference type="SUPFAM" id="SSF56529">
    <property type="entry name" value="FAH"/>
    <property type="match status" value="1"/>
</dbReference>
<gene>
    <name evidence="5" type="ORF">CGL56_14365</name>
</gene>